<proteinExistence type="predicted"/>
<accession>A0A8S9GIQ8</accession>
<name>A0A8S9GIQ8_BRACR</name>
<sequence>MSLKTEDVWRGGGASSLCSQRVKKTKDVWRDAVDEDDDVMRLMIIQLRFRFSAKGGALIGLELLIIDEQGTVIQGFMALSVLSGVDHMCLPMYDDQFRFHVHEDFESNCGLRGDLYGVRCGWPHEATEWTIVHSPSGPVMKLYLWDQAATVFYKFTASADTSVILLVMTLNPKRIRGRELTGKHASEFVYKYFEANGDLGRTQAITVMKVVSPSVLQPLTSPVGIPLATTSEMPLFSASD</sequence>
<comment type="caution">
    <text evidence="1">The sequence shown here is derived from an EMBL/GenBank/DDBJ whole genome shotgun (WGS) entry which is preliminary data.</text>
</comment>
<dbReference type="AlphaFoldDB" id="A0A8S9GIQ8"/>
<organism evidence="1">
    <name type="scientific">Brassica cretica</name>
    <name type="common">Mustard</name>
    <dbReference type="NCBI Taxonomy" id="69181"/>
    <lineage>
        <taxon>Eukaryota</taxon>
        <taxon>Viridiplantae</taxon>
        <taxon>Streptophyta</taxon>
        <taxon>Embryophyta</taxon>
        <taxon>Tracheophyta</taxon>
        <taxon>Spermatophyta</taxon>
        <taxon>Magnoliopsida</taxon>
        <taxon>eudicotyledons</taxon>
        <taxon>Gunneridae</taxon>
        <taxon>Pentapetalae</taxon>
        <taxon>rosids</taxon>
        <taxon>malvids</taxon>
        <taxon>Brassicales</taxon>
        <taxon>Brassicaceae</taxon>
        <taxon>Brassiceae</taxon>
        <taxon>Brassica</taxon>
    </lineage>
</organism>
<gene>
    <name evidence="1" type="ORF">F2Q70_00023041</name>
</gene>
<reference evidence="1" key="1">
    <citation type="submission" date="2019-12" db="EMBL/GenBank/DDBJ databases">
        <title>Genome sequencing and annotation of Brassica cretica.</title>
        <authorList>
            <person name="Studholme D.J."/>
            <person name="Sarris P.F."/>
        </authorList>
    </citation>
    <scope>NUCLEOTIDE SEQUENCE</scope>
    <source>
        <strain evidence="1">PFS-102/07</strain>
        <tissue evidence="1">Leaf</tissue>
    </source>
</reference>
<protein>
    <submittedName>
        <fullName evidence="1">Uncharacterized protein</fullName>
    </submittedName>
</protein>
<dbReference type="EMBL" id="QGKY02001925">
    <property type="protein sequence ID" value="KAF2546065.1"/>
    <property type="molecule type" value="Genomic_DNA"/>
</dbReference>
<evidence type="ECO:0000313" key="1">
    <source>
        <dbReference type="EMBL" id="KAF2546065.1"/>
    </source>
</evidence>